<evidence type="ECO:0000313" key="4">
    <source>
        <dbReference type="Proteomes" id="UP000585474"/>
    </source>
</evidence>
<keyword evidence="1" id="KW-0175">Coiled coil</keyword>
<feature type="coiled-coil region" evidence="1">
    <location>
        <begin position="353"/>
        <end position="380"/>
    </location>
</feature>
<dbReference type="EMBL" id="BJWL01000022">
    <property type="protein sequence ID" value="GFZ11130.1"/>
    <property type="molecule type" value="Genomic_DNA"/>
</dbReference>
<keyword evidence="4" id="KW-1185">Reference proteome</keyword>
<reference evidence="3 4" key="1">
    <citation type="submission" date="2019-07" db="EMBL/GenBank/DDBJ databases">
        <title>De Novo Assembly of kiwifruit Actinidia rufa.</title>
        <authorList>
            <person name="Sugita-Konishi S."/>
            <person name="Sato K."/>
            <person name="Mori E."/>
            <person name="Abe Y."/>
            <person name="Kisaki G."/>
            <person name="Hamano K."/>
            <person name="Suezawa K."/>
            <person name="Otani M."/>
            <person name="Fukuda T."/>
            <person name="Manabe T."/>
            <person name="Gomi K."/>
            <person name="Tabuchi M."/>
            <person name="Akimitsu K."/>
            <person name="Kataoka I."/>
        </authorList>
    </citation>
    <scope>NUCLEOTIDE SEQUENCE [LARGE SCALE GENOMIC DNA]</scope>
    <source>
        <strain evidence="4">cv. Fuchu</strain>
    </source>
</reference>
<name>A0A7J0GK05_9ERIC</name>
<dbReference type="InterPro" id="IPR040348">
    <property type="entry name" value="POLAR-like"/>
</dbReference>
<evidence type="ECO:0000256" key="2">
    <source>
        <dbReference type="SAM" id="SignalP"/>
    </source>
</evidence>
<accession>A0A7J0GK05</accession>
<dbReference type="PANTHER" id="PTHR33476">
    <property type="entry name" value="EMB|CAB62613.1"/>
    <property type="match status" value="1"/>
</dbReference>
<feature type="signal peptide" evidence="2">
    <location>
        <begin position="1"/>
        <end position="17"/>
    </location>
</feature>
<dbReference type="OrthoDB" id="1657181at2759"/>
<protein>
    <submittedName>
        <fullName evidence="3">Uncharacterized protein</fullName>
    </submittedName>
</protein>
<evidence type="ECO:0000256" key="1">
    <source>
        <dbReference type="SAM" id="Coils"/>
    </source>
</evidence>
<dbReference type="AlphaFoldDB" id="A0A7J0GK05"/>
<dbReference type="GO" id="GO:0008356">
    <property type="term" value="P:asymmetric cell division"/>
    <property type="evidence" value="ECO:0007669"/>
    <property type="project" value="InterPro"/>
</dbReference>
<dbReference type="Proteomes" id="UP000585474">
    <property type="component" value="Unassembled WGS sequence"/>
</dbReference>
<keyword evidence="2" id="KW-0732">Signal</keyword>
<sequence length="441" mass="48736">MWQFLLAAAVAGSGLFAKHVLNTNADPSTESETKCDHSREKQPSFATSTVESCDGDGSVFRFSSSGNRVRSRSKNALRKSRNSGSIEGLKNIVGDLVESCECNDDEGSFFRFSSSGSRVGSGPRLFQSKRVIKKSGNRGNVEGLKKLGFGKSGEEVCESCCSKGNSFFSWGFGVGIMYMMSAGKTEISKLNTAMDETAKVVQELKVELSKRKSSHNRQLSVSKTEVITNLEKFRGKNIQPVAQPSTENRDNVQESGLLVTEDGECASSILTEEPQQEAFDIESLEAELESELLKLPWCSTEASGVEGRIADVCEVQNDATAECYEPADQDTNPYQLNSVLPSELDQKLCHLLIEQQESQIVELESQLHHAQSKLIDREAELQALKDCVRRLTEVSLATVSGRICFQHNQISFFLWLPVSLFEAAYLLWIKAQQLYSVLFNT</sequence>
<organism evidence="3 4">
    <name type="scientific">Actinidia rufa</name>
    <dbReference type="NCBI Taxonomy" id="165716"/>
    <lineage>
        <taxon>Eukaryota</taxon>
        <taxon>Viridiplantae</taxon>
        <taxon>Streptophyta</taxon>
        <taxon>Embryophyta</taxon>
        <taxon>Tracheophyta</taxon>
        <taxon>Spermatophyta</taxon>
        <taxon>Magnoliopsida</taxon>
        <taxon>eudicotyledons</taxon>
        <taxon>Gunneridae</taxon>
        <taxon>Pentapetalae</taxon>
        <taxon>asterids</taxon>
        <taxon>Ericales</taxon>
        <taxon>Actinidiaceae</taxon>
        <taxon>Actinidia</taxon>
    </lineage>
</organism>
<evidence type="ECO:0000313" key="3">
    <source>
        <dbReference type="EMBL" id="GFZ11130.1"/>
    </source>
</evidence>
<proteinExistence type="predicted"/>
<comment type="caution">
    <text evidence="3">The sequence shown here is derived from an EMBL/GenBank/DDBJ whole genome shotgun (WGS) entry which is preliminary data.</text>
</comment>
<gene>
    <name evidence="3" type="ORF">Acr_22g0005280</name>
</gene>
<dbReference type="PANTHER" id="PTHR33476:SF4">
    <property type="entry name" value="POLAR LOCALIZATION DURING ASYMMETRIC DIVISION AND PROTEIN"/>
    <property type="match status" value="1"/>
</dbReference>
<feature type="chain" id="PRO_5029707348" evidence="2">
    <location>
        <begin position="18"/>
        <end position="441"/>
    </location>
</feature>